<feature type="domain" description="SHSP" evidence="1">
    <location>
        <begin position="42"/>
        <end position="118"/>
    </location>
</feature>
<dbReference type="Proteomes" id="UP001174677">
    <property type="component" value="Chromosome 16"/>
</dbReference>
<dbReference type="InterPro" id="IPR002068">
    <property type="entry name" value="A-crystallin/Hsp20_dom"/>
</dbReference>
<sequence length="137" mass="15191">MLMIPSGFGVSSCLNASNNLNSSSFSNLFGFSDPFSITMYWQETTFVVTANLQGLKTEDVKVEIRGRNVLLIIGGSRPNCKKSCQLPYNVNVEMTATSFSNGLLIVKVPKQSDVLQKKQNHPVVAHVTRCRFGSFFY</sequence>
<comment type="caution">
    <text evidence="2">The sequence shown here is derived from an EMBL/GenBank/DDBJ whole genome shotgun (WGS) entry which is preliminary data.</text>
</comment>
<keyword evidence="3" id="KW-1185">Reference proteome</keyword>
<accession>A0ABQ9KQT2</accession>
<gene>
    <name evidence="2" type="ORF">P3X46_028971</name>
</gene>
<dbReference type="Gene3D" id="2.60.40.790">
    <property type="match status" value="1"/>
</dbReference>
<proteinExistence type="predicted"/>
<dbReference type="Pfam" id="PF00011">
    <property type="entry name" value="HSP20"/>
    <property type="match status" value="1"/>
</dbReference>
<evidence type="ECO:0000313" key="2">
    <source>
        <dbReference type="EMBL" id="KAJ9146740.1"/>
    </source>
</evidence>
<evidence type="ECO:0000259" key="1">
    <source>
        <dbReference type="Pfam" id="PF00011"/>
    </source>
</evidence>
<name>A0ABQ9KQT2_HEVBR</name>
<organism evidence="2 3">
    <name type="scientific">Hevea brasiliensis</name>
    <name type="common">Para rubber tree</name>
    <name type="synonym">Siphonia brasiliensis</name>
    <dbReference type="NCBI Taxonomy" id="3981"/>
    <lineage>
        <taxon>Eukaryota</taxon>
        <taxon>Viridiplantae</taxon>
        <taxon>Streptophyta</taxon>
        <taxon>Embryophyta</taxon>
        <taxon>Tracheophyta</taxon>
        <taxon>Spermatophyta</taxon>
        <taxon>Magnoliopsida</taxon>
        <taxon>eudicotyledons</taxon>
        <taxon>Gunneridae</taxon>
        <taxon>Pentapetalae</taxon>
        <taxon>rosids</taxon>
        <taxon>fabids</taxon>
        <taxon>Malpighiales</taxon>
        <taxon>Euphorbiaceae</taxon>
        <taxon>Crotonoideae</taxon>
        <taxon>Micrandreae</taxon>
        <taxon>Hevea</taxon>
    </lineage>
</organism>
<reference evidence="2" key="1">
    <citation type="journal article" date="2023" name="Plant Biotechnol. J.">
        <title>Chromosome-level wild Hevea brasiliensis genome provides new tools for genomic-assisted breeding and valuable loci to elevate rubber yield.</title>
        <authorList>
            <person name="Cheng H."/>
            <person name="Song X."/>
            <person name="Hu Y."/>
            <person name="Wu T."/>
            <person name="Yang Q."/>
            <person name="An Z."/>
            <person name="Feng S."/>
            <person name="Deng Z."/>
            <person name="Wu W."/>
            <person name="Zeng X."/>
            <person name="Tu M."/>
            <person name="Wang X."/>
            <person name="Huang H."/>
        </authorList>
    </citation>
    <scope>NUCLEOTIDE SEQUENCE</scope>
    <source>
        <strain evidence="2">MT/VB/25A 57/8</strain>
    </source>
</reference>
<evidence type="ECO:0000313" key="3">
    <source>
        <dbReference type="Proteomes" id="UP001174677"/>
    </source>
</evidence>
<dbReference type="InterPro" id="IPR008978">
    <property type="entry name" value="HSP20-like_chaperone"/>
</dbReference>
<dbReference type="SUPFAM" id="SSF49764">
    <property type="entry name" value="HSP20-like chaperones"/>
    <property type="match status" value="1"/>
</dbReference>
<dbReference type="EMBL" id="JARPOI010000016">
    <property type="protein sequence ID" value="KAJ9146740.1"/>
    <property type="molecule type" value="Genomic_DNA"/>
</dbReference>
<protein>
    <recommendedName>
        <fullName evidence="1">SHSP domain-containing protein</fullName>
    </recommendedName>
</protein>